<feature type="transmembrane region" description="Helical" evidence="7">
    <location>
        <begin position="146"/>
        <end position="170"/>
    </location>
</feature>
<comment type="caution">
    <text evidence="10">The sequence shown here is derived from an EMBL/GenBank/DDBJ whole genome shotgun (WGS) entry which is preliminary data.</text>
</comment>
<keyword evidence="4 10" id="KW-0067">ATP-binding</keyword>
<dbReference type="InterPro" id="IPR027417">
    <property type="entry name" value="P-loop_NTPase"/>
</dbReference>
<dbReference type="PROSITE" id="PS00211">
    <property type="entry name" value="ABC_TRANSPORTER_1"/>
    <property type="match status" value="1"/>
</dbReference>
<feature type="transmembrane region" description="Helical" evidence="7">
    <location>
        <begin position="74"/>
        <end position="96"/>
    </location>
</feature>
<dbReference type="InterPro" id="IPR003439">
    <property type="entry name" value="ABC_transporter-like_ATP-bd"/>
</dbReference>
<dbReference type="Pfam" id="PF00005">
    <property type="entry name" value="ABC_tran"/>
    <property type="match status" value="1"/>
</dbReference>
<protein>
    <submittedName>
        <fullName evidence="10">ABC transporter ATP-binding protein</fullName>
    </submittedName>
</protein>
<comment type="subcellular location">
    <subcellularLocation>
        <location evidence="1">Cell membrane</location>
        <topology evidence="1">Multi-pass membrane protein</topology>
    </subcellularLocation>
</comment>
<dbReference type="InterPro" id="IPR039421">
    <property type="entry name" value="Type_1_exporter"/>
</dbReference>
<feature type="domain" description="ABC transmembrane type-1" evidence="9">
    <location>
        <begin position="21"/>
        <end position="320"/>
    </location>
</feature>
<dbReference type="PANTHER" id="PTHR24221:SF632">
    <property type="entry name" value="ATP-DEPENDENT LIPID A-CORE FLIPPASE"/>
    <property type="match status" value="1"/>
</dbReference>
<keyword evidence="3" id="KW-0547">Nucleotide-binding</keyword>
<dbReference type="GO" id="GO:0034040">
    <property type="term" value="F:ATPase-coupled lipid transmembrane transporter activity"/>
    <property type="evidence" value="ECO:0007669"/>
    <property type="project" value="TreeGrafter"/>
</dbReference>
<proteinExistence type="predicted"/>
<keyword evidence="6 7" id="KW-0472">Membrane</keyword>
<evidence type="ECO:0000259" key="8">
    <source>
        <dbReference type="PROSITE" id="PS50893"/>
    </source>
</evidence>
<dbReference type="PROSITE" id="PS50893">
    <property type="entry name" value="ABC_TRANSPORTER_2"/>
    <property type="match status" value="1"/>
</dbReference>
<dbReference type="InterPro" id="IPR017871">
    <property type="entry name" value="ABC_transporter-like_CS"/>
</dbReference>
<evidence type="ECO:0000256" key="2">
    <source>
        <dbReference type="ARBA" id="ARBA00022692"/>
    </source>
</evidence>
<dbReference type="EMBL" id="JADEXG010000086">
    <property type="protein sequence ID" value="MBE9080136.1"/>
    <property type="molecule type" value="Genomic_DNA"/>
</dbReference>
<feature type="domain" description="ABC transporter" evidence="8">
    <location>
        <begin position="374"/>
        <end position="599"/>
    </location>
</feature>
<dbReference type="PANTHER" id="PTHR24221">
    <property type="entry name" value="ATP-BINDING CASSETTE SUB-FAMILY B"/>
    <property type="match status" value="1"/>
</dbReference>
<keyword evidence="2 7" id="KW-0812">Transmembrane</keyword>
<feature type="transmembrane region" description="Helical" evidence="7">
    <location>
        <begin position="296"/>
        <end position="320"/>
    </location>
</feature>
<dbReference type="GO" id="GO:0005886">
    <property type="term" value="C:plasma membrane"/>
    <property type="evidence" value="ECO:0007669"/>
    <property type="project" value="UniProtKB-SubCell"/>
</dbReference>
<evidence type="ECO:0000256" key="1">
    <source>
        <dbReference type="ARBA" id="ARBA00004651"/>
    </source>
</evidence>
<evidence type="ECO:0000259" key="9">
    <source>
        <dbReference type="PROSITE" id="PS50929"/>
    </source>
</evidence>
<dbReference type="GO" id="GO:0140359">
    <property type="term" value="F:ABC-type transporter activity"/>
    <property type="evidence" value="ECO:0007669"/>
    <property type="project" value="InterPro"/>
</dbReference>
<keyword evidence="5 7" id="KW-1133">Transmembrane helix</keyword>
<accession>A0A8J7DNM5</accession>
<dbReference type="GO" id="GO:0016887">
    <property type="term" value="F:ATP hydrolysis activity"/>
    <property type="evidence" value="ECO:0007669"/>
    <property type="project" value="InterPro"/>
</dbReference>
<evidence type="ECO:0000256" key="6">
    <source>
        <dbReference type="ARBA" id="ARBA00023136"/>
    </source>
</evidence>
<feature type="transmembrane region" description="Helical" evidence="7">
    <location>
        <begin position="176"/>
        <end position="196"/>
    </location>
</feature>
<dbReference type="InterPro" id="IPR003593">
    <property type="entry name" value="AAA+_ATPase"/>
</dbReference>
<dbReference type="AlphaFoldDB" id="A0A8J7DNM5"/>
<dbReference type="Gene3D" id="3.40.50.300">
    <property type="entry name" value="P-loop containing nucleotide triphosphate hydrolases"/>
    <property type="match status" value="1"/>
</dbReference>
<evidence type="ECO:0000256" key="3">
    <source>
        <dbReference type="ARBA" id="ARBA00022741"/>
    </source>
</evidence>
<reference evidence="10" key="1">
    <citation type="submission" date="2020-10" db="EMBL/GenBank/DDBJ databases">
        <authorList>
            <person name="Castelo-Branco R."/>
            <person name="Eusebio N."/>
            <person name="Adriana R."/>
            <person name="Vieira A."/>
            <person name="Brugerolle De Fraissinette N."/>
            <person name="Rezende De Castro R."/>
            <person name="Schneider M.P."/>
            <person name="Vasconcelos V."/>
            <person name="Leao P.N."/>
        </authorList>
    </citation>
    <scope>NUCLEOTIDE SEQUENCE</scope>
    <source>
        <strain evidence="10">LEGE 07310</strain>
    </source>
</reference>
<keyword evidence="11" id="KW-1185">Reference proteome</keyword>
<dbReference type="InterPro" id="IPR036640">
    <property type="entry name" value="ABC1_TM_sf"/>
</dbReference>
<dbReference type="SUPFAM" id="SSF90123">
    <property type="entry name" value="ABC transporter transmembrane region"/>
    <property type="match status" value="1"/>
</dbReference>
<name>A0A8J7DNM5_9CYAN</name>
<evidence type="ECO:0000313" key="10">
    <source>
        <dbReference type="EMBL" id="MBE9080136.1"/>
    </source>
</evidence>
<dbReference type="SMART" id="SM00382">
    <property type="entry name" value="AAA"/>
    <property type="match status" value="1"/>
</dbReference>
<dbReference type="Gene3D" id="1.20.1560.10">
    <property type="entry name" value="ABC transporter type 1, transmembrane domain"/>
    <property type="match status" value="1"/>
</dbReference>
<dbReference type="InterPro" id="IPR011527">
    <property type="entry name" value="ABC1_TM_dom"/>
</dbReference>
<evidence type="ECO:0000256" key="5">
    <source>
        <dbReference type="ARBA" id="ARBA00022989"/>
    </source>
</evidence>
<dbReference type="PROSITE" id="PS50929">
    <property type="entry name" value="ABC_TM1F"/>
    <property type="match status" value="1"/>
</dbReference>
<dbReference type="SUPFAM" id="SSF52540">
    <property type="entry name" value="P-loop containing nucleoside triphosphate hydrolases"/>
    <property type="match status" value="1"/>
</dbReference>
<sequence length="601" mass="66206">MKNFLNRFWYVTQGKHKQIMFMMVLFIISSLLELIGTGLIGPFAAITTNPDIIESNKTLNYIYSLSGFSSKSSFIVLLSLLIILAFSIKAFATFVSQKSIAQFTYKLKGDLSTDLMKAYLQAPYTYHLGRNSASLVQSIVTSTDQFCIGLVLSLLTAIANSIVILALVSLLVWTNVFASVGIALILLCSFLALNPLKVHLAKWGKNGYDASVEMVRVLNHGIGGLKETRIIGCESFFQQEMKIAADRYSENMGLASGYANLPRYFVEALVISFLILFAVIFLTLNQDNSQNLSSIFGIFAIASIRLLPAMGNTISCLNVIRYNYHSLDQLFMEFTEIRTALNIGDSGATKEYSTPSREAASLSQHKKMLFFDNIILSDVSYSYPNSNSKALRGVSLEVSRGSSIGLIGKSGSGKTTLVDVLMGLLITKEGNIYVDGVSIYKDLEAWQGLIGYVPQSIFLIDDTLEKNIAFGVPEHLIDVDRLESAISAAQLTNVVNRLPKGIHTPVGERGVLLSGGQRQRVGIARALYHKREILVFDEATAALDKDTENLITEATKSLRGNKTIIIIAHRLSTIEHCEKIFQLEDGCLLKSGNYQEIVLNN</sequence>
<feature type="transmembrane region" description="Helical" evidence="7">
    <location>
        <begin position="264"/>
        <end position="284"/>
    </location>
</feature>
<evidence type="ECO:0000256" key="4">
    <source>
        <dbReference type="ARBA" id="ARBA00022840"/>
    </source>
</evidence>
<gene>
    <name evidence="10" type="ORF">IQ241_23055</name>
</gene>
<organism evidence="10 11">
    <name type="scientific">Vasconcelosia minhoensis LEGE 07310</name>
    <dbReference type="NCBI Taxonomy" id="915328"/>
    <lineage>
        <taxon>Bacteria</taxon>
        <taxon>Bacillati</taxon>
        <taxon>Cyanobacteriota</taxon>
        <taxon>Cyanophyceae</taxon>
        <taxon>Nodosilineales</taxon>
        <taxon>Cymatolegaceae</taxon>
        <taxon>Vasconcelosia</taxon>
        <taxon>Vasconcelosia minhoensis</taxon>
    </lineage>
</organism>
<feature type="transmembrane region" description="Helical" evidence="7">
    <location>
        <begin position="21"/>
        <end position="46"/>
    </location>
</feature>
<dbReference type="Proteomes" id="UP000636505">
    <property type="component" value="Unassembled WGS sequence"/>
</dbReference>
<evidence type="ECO:0000313" key="11">
    <source>
        <dbReference type="Proteomes" id="UP000636505"/>
    </source>
</evidence>
<evidence type="ECO:0000256" key="7">
    <source>
        <dbReference type="SAM" id="Phobius"/>
    </source>
</evidence>
<dbReference type="GO" id="GO:0005524">
    <property type="term" value="F:ATP binding"/>
    <property type="evidence" value="ECO:0007669"/>
    <property type="project" value="UniProtKB-KW"/>
</dbReference>